<dbReference type="GO" id="GO:0071949">
    <property type="term" value="F:FAD binding"/>
    <property type="evidence" value="ECO:0007669"/>
    <property type="project" value="InterPro"/>
</dbReference>
<dbReference type="Gene3D" id="3.50.50.60">
    <property type="entry name" value="FAD/NAD(P)-binding domain"/>
    <property type="match status" value="1"/>
</dbReference>
<name>A0A263D4G6_9PSEU</name>
<dbReference type="EMBL" id="NKYE01000006">
    <property type="protein sequence ID" value="OZM72958.1"/>
    <property type="molecule type" value="Genomic_DNA"/>
</dbReference>
<dbReference type="OrthoDB" id="4141215at2"/>
<dbReference type="InterPro" id="IPR002938">
    <property type="entry name" value="FAD-bd"/>
</dbReference>
<dbReference type="AlphaFoldDB" id="A0A263D4G6"/>
<reference evidence="3 4" key="1">
    <citation type="submission" date="2017-07" db="EMBL/GenBank/DDBJ databases">
        <title>Amycolatopsis antarcticus sp. nov., isolated from the surface of an Antarcticus brown macroalga.</title>
        <authorList>
            <person name="Wang J."/>
            <person name="Leiva S."/>
            <person name="Huang J."/>
            <person name="Huang Y."/>
        </authorList>
    </citation>
    <scope>NUCLEOTIDE SEQUENCE [LARGE SCALE GENOMIC DNA]</scope>
    <source>
        <strain evidence="3 4">AU-G6</strain>
    </source>
</reference>
<organism evidence="3 4">
    <name type="scientific">Amycolatopsis antarctica</name>
    <dbReference type="NCBI Taxonomy" id="1854586"/>
    <lineage>
        <taxon>Bacteria</taxon>
        <taxon>Bacillati</taxon>
        <taxon>Actinomycetota</taxon>
        <taxon>Actinomycetes</taxon>
        <taxon>Pseudonocardiales</taxon>
        <taxon>Pseudonocardiaceae</taxon>
        <taxon>Amycolatopsis</taxon>
    </lineage>
</organism>
<dbReference type="Pfam" id="PF01494">
    <property type="entry name" value="FAD_binding_3"/>
    <property type="match status" value="1"/>
</dbReference>
<feature type="compositionally biased region" description="Basic residues" evidence="1">
    <location>
        <begin position="106"/>
        <end position="115"/>
    </location>
</feature>
<dbReference type="InterPro" id="IPR036188">
    <property type="entry name" value="FAD/NAD-bd_sf"/>
</dbReference>
<feature type="compositionally biased region" description="Low complexity" evidence="1">
    <location>
        <begin position="134"/>
        <end position="143"/>
    </location>
</feature>
<dbReference type="SUPFAM" id="SSF51905">
    <property type="entry name" value="FAD/NAD(P)-binding domain"/>
    <property type="match status" value="1"/>
</dbReference>
<proteinExistence type="predicted"/>
<comment type="caution">
    <text evidence="3">The sequence shown here is derived from an EMBL/GenBank/DDBJ whole genome shotgun (WGS) entry which is preliminary data.</text>
</comment>
<accession>A0A263D4G6</accession>
<feature type="domain" description="FAD-binding" evidence="2">
    <location>
        <begin position="6"/>
        <end position="70"/>
    </location>
</feature>
<evidence type="ECO:0000259" key="2">
    <source>
        <dbReference type="Pfam" id="PF01494"/>
    </source>
</evidence>
<evidence type="ECO:0000256" key="1">
    <source>
        <dbReference type="SAM" id="MobiDB-lite"/>
    </source>
</evidence>
<evidence type="ECO:0000313" key="4">
    <source>
        <dbReference type="Proteomes" id="UP000242444"/>
    </source>
</evidence>
<gene>
    <name evidence="3" type="ORF">CFN78_11945</name>
</gene>
<protein>
    <recommendedName>
        <fullName evidence="2">FAD-binding domain-containing protein</fullName>
    </recommendedName>
</protein>
<feature type="region of interest" description="Disordered" evidence="1">
    <location>
        <begin position="64"/>
        <end position="143"/>
    </location>
</feature>
<dbReference type="InParanoid" id="A0A263D4G6"/>
<feature type="compositionally biased region" description="Basic residues" evidence="1">
    <location>
        <begin position="78"/>
        <end position="89"/>
    </location>
</feature>
<sequence length="143" mass="15248">MDSSELVVVGSGPTGLLLAGDLARAGVAVTVLDRLAVPSREPKANGVVGQVVRLLHHRGVLARLGHPEGSPATPAFQFRRRRARSHRRPREPAARGGYLATGTRTCPRRTSRRPGCRGTPLARGGRPDRDRGRGLPSGASRSR</sequence>
<dbReference type="Proteomes" id="UP000242444">
    <property type="component" value="Unassembled WGS sequence"/>
</dbReference>
<keyword evidence="4" id="KW-1185">Reference proteome</keyword>
<evidence type="ECO:0000313" key="3">
    <source>
        <dbReference type="EMBL" id="OZM72958.1"/>
    </source>
</evidence>